<dbReference type="InterPro" id="IPR021776">
    <property type="entry name" value="ActD"/>
</dbReference>
<evidence type="ECO:0000256" key="1">
    <source>
        <dbReference type="SAM" id="Phobius"/>
    </source>
</evidence>
<reference evidence="2 3" key="1">
    <citation type="submission" date="2018-12" db="EMBL/GenBank/DDBJ databases">
        <authorList>
            <person name="Grouzdev D.S."/>
            <person name="Krutkina M.S."/>
        </authorList>
    </citation>
    <scope>NUCLEOTIDE SEQUENCE [LARGE SCALE GENOMIC DNA]</scope>
    <source>
        <strain evidence="2 3">RmlP026</strain>
    </source>
</reference>
<organism evidence="2 3">
    <name type="scientific">Lichenibacterium minor</name>
    <dbReference type="NCBI Taxonomy" id="2316528"/>
    <lineage>
        <taxon>Bacteria</taxon>
        <taxon>Pseudomonadati</taxon>
        <taxon>Pseudomonadota</taxon>
        <taxon>Alphaproteobacteria</taxon>
        <taxon>Hyphomicrobiales</taxon>
        <taxon>Lichenihabitantaceae</taxon>
        <taxon>Lichenibacterium</taxon>
    </lineage>
</organism>
<dbReference type="EMBL" id="QYBB01000006">
    <property type="protein sequence ID" value="RYC32655.1"/>
    <property type="molecule type" value="Genomic_DNA"/>
</dbReference>
<name>A0A4Q2UCT2_9HYPH</name>
<protein>
    <submittedName>
        <fullName evidence="2">DUF3341 domain-containing protein</fullName>
    </submittedName>
</protein>
<dbReference type="Proteomes" id="UP000290759">
    <property type="component" value="Unassembled WGS sequence"/>
</dbReference>
<feature type="transmembrane region" description="Helical" evidence="1">
    <location>
        <begin position="65"/>
        <end position="86"/>
    </location>
</feature>
<feature type="transmembrane region" description="Helical" evidence="1">
    <location>
        <begin position="106"/>
        <end position="128"/>
    </location>
</feature>
<dbReference type="AlphaFoldDB" id="A0A4Q2UCT2"/>
<dbReference type="PANTHER" id="PTHR40394:SF2">
    <property type="entry name" value="QUINOL:CYTOCHROME C OXIDOREDUCTASE MEMBRANE PROTEIN"/>
    <property type="match status" value="1"/>
</dbReference>
<accession>A0A4Q2UCT2</accession>
<proteinExistence type="predicted"/>
<evidence type="ECO:0000313" key="3">
    <source>
        <dbReference type="Proteomes" id="UP000290759"/>
    </source>
</evidence>
<dbReference type="RefSeq" id="WP_129225239.1">
    <property type="nucleotide sequence ID" value="NZ_QYBB01000006.1"/>
</dbReference>
<comment type="caution">
    <text evidence="2">The sequence shown here is derived from an EMBL/GenBank/DDBJ whole genome shotgun (WGS) entry which is preliminary data.</text>
</comment>
<dbReference type="OrthoDB" id="9792475at2"/>
<reference evidence="2 3" key="2">
    <citation type="submission" date="2019-02" db="EMBL/GenBank/DDBJ databases">
        <title>'Lichenibacterium ramalinii' gen. nov. sp. nov., 'Lichenibacterium minor' gen. nov. sp. nov.</title>
        <authorList>
            <person name="Pankratov T."/>
        </authorList>
    </citation>
    <scope>NUCLEOTIDE SEQUENCE [LARGE SCALE GENOMIC DNA]</scope>
    <source>
        <strain evidence="2 3">RmlP026</strain>
    </source>
</reference>
<dbReference type="Pfam" id="PF11821">
    <property type="entry name" value="ActD"/>
    <property type="match status" value="1"/>
</dbReference>
<sequence length="188" mass="19760">MAAVEGEAGDAPIHAVAAEFDSGDALLASVHALRGRDLGRLDALSPVPIAGMGEALGLPSSSMSLIAIGAVLAGFAAMMGMCIYATAADYVFNIGGRPLVSWPAFVVPSVSFSLMTGAVATTLSMLFLNRLPRLNHPDFNIPDFTRVTQDRYFLTVSEVGGDRLDLDAIEAALDGLTDRPVRVTRVPR</sequence>
<keyword evidence="1" id="KW-1133">Transmembrane helix</keyword>
<evidence type="ECO:0000313" key="2">
    <source>
        <dbReference type="EMBL" id="RYC32655.1"/>
    </source>
</evidence>
<keyword evidence="1" id="KW-0812">Transmembrane</keyword>
<keyword evidence="1" id="KW-0472">Membrane</keyword>
<gene>
    <name evidence="2" type="ORF">D3273_07980</name>
</gene>
<dbReference type="PANTHER" id="PTHR40394">
    <property type="entry name" value="LIPOPROTEIN-RELATED"/>
    <property type="match status" value="1"/>
</dbReference>
<keyword evidence="3" id="KW-1185">Reference proteome</keyword>